<feature type="compositionally biased region" description="Acidic residues" evidence="2">
    <location>
        <begin position="169"/>
        <end position="181"/>
    </location>
</feature>
<feature type="region of interest" description="Disordered" evidence="2">
    <location>
        <begin position="105"/>
        <end position="135"/>
    </location>
</feature>
<dbReference type="Proteomes" id="UP000076154">
    <property type="component" value="Unassembled WGS sequence"/>
</dbReference>
<feature type="region of interest" description="Disordered" evidence="2">
    <location>
        <begin position="1"/>
        <end position="45"/>
    </location>
</feature>
<feature type="compositionally biased region" description="Polar residues" evidence="2">
    <location>
        <begin position="1"/>
        <end position="20"/>
    </location>
</feature>
<keyword evidence="1" id="KW-0862">Zinc</keyword>
<dbReference type="GO" id="GO:0003676">
    <property type="term" value="F:nucleic acid binding"/>
    <property type="evidence" value="ECO:0007669"/>
    <property type="project" value="InterPro"/>
</dbReference>
<dbReference type="EMBL" id="LUEZ02000055">
    <property type="protein sequence ID" value="RDB21516.1"/>
    <property type="molecule type" value="Genomic_DNA"/>
</dbReference>
<keyword evidence="1" id="KW-0479">Metal-binding</keyword>
<feature type="region of interest" description="Disordered" evidence="2">
    <location>
        <begin position="152"/>
        <end position="213"/>
    </location>
</feature>
<evidence type="ECO:0000259" key="3">
    <source>
        <dbReference type="PROSITE" id="PS50158"/>
    </source>
</evidence>
<dbReference type="PROSITE" id="PS50158">
    <property type="entry name" value="ZF_CCHC"/>
    <property type="match status" value="1"/>
</dbReference>
<feature type="domain" description="CCHC-type" evidence="3">
    <location>
        <begin position="429"/>
        <end position="443"/>
    </location>
</feature>
<feature type="compositionally biased region" description="Basic and acidic residues" evidence="2">
    <location>
        <begin position="122"/>
        <end position="135"/>
    </location>
</feature>
<evidence type="ECO:0000256" key="2">
    <source>
        <dbReference type="SAM" id="MobiDB-lite"/>
    </source>
</evidence>
<comment type="caution">
    <text evidence="4">The sequence shown here is derived from an EMBL/GenBank/DDBJ whole genome shotgun (WGS) entry which is preliminary data.</text>
</comment>
<accession>A0A369JRU1</accession>
<organism evidence="4 5">
    <name type="scientific">Hypsizygus marmoreus</name>
    <name type="common">White beech mushroom</name>
    <name type="synonym">Agaricus marmoreus</name>
    <dbReference type="NCBI Taxonomy" id="39966"/>
    <lineage>
        <taxon>Eukaryota</taxon>
        <taxon>Fungi</taxon>
        <taxon>Dikarya</taxon>
        <taxon>Basidiomycota</taxon>
        <taxon>Agaricomycotina</taxon>
        <taxon>Agaricomycetes</taxon>
        <taxon>Agaricomycetidae</taxon>
        <taxon>Agaricales</taxon>
        <taxon>Tricholomatineae</taxon>
        <taxon>Lyophyllaceae</taxon>
        <taxon>Hypsizygus</taxon>
    </lineage>
</organism>
<protein>
    <recommendedName>
        <fullName evidence="3">CCHC-type domain-containing protein</fullName>
    </recommendedName>
</protein>
<feature type="compositionally biased region" description="Basic and acidic residues" evidence="2">
    <location>
        <begin position="153"/>
        <end position="168"/>
    </location>
</feature>
<sequence length="454" mass="49630">MSSDGQRTTTPDQTGQSRSVSPLEDELSRSQGGTRPDSPRGFTTFNTDVIDGIEAVIEQYRTSEINKASALIEILSLLRSTDTTPATQSTAFENYIGTLDTISTQSSEGLRRGQHAAAGLRNDNRSTPDPSRHESAHLTDDAVASFLGSIVSDHSEHSTSSKRSRDYSSESDDSTSEEESSGSDRDGRRNKSIKESKLPWHRRELKARKKGPASCTKTRKLLKYFGRNPGKVKRIIKLAQSAPLGFPSSEWDNIIKGNAVNLDVILSSLHHIGAPAENIGRLGSTQIKLGAPEPTRKVQTSGDWTSAWNAAIKATIFAFRHREIELRDYADYIEGLFASKVMSSHSHIIAYDKAIRAEVGGGQSCLLSDLHRFTRFQTAIMAPDGIESGHGSKKASGSIKADQPQICNRFNTSKGCPNTSAVCVYRHICRKCRQSGHSKENCPVNEGRNTRAPA</sequence>
<keyword evidence="5" id="KW-1185">Reference proteome</keyword>
<evidence type="ECO:0000313" key="5">
    <source>
        <dbReference type="Proteomes" id="UP000076154"/>
    </source>
</evidence>
<keyword evidence="1" id="KW-0863">Zinc-finger</keyword>
<name>A0A369JRU1_HYPMA</name>
<gene>
    <name evidence="4" type="ORF">Hypma_011357</name>
</gene>
<evidence type="ECO:0000256" key="1">
    <source>
        <dbReference type="PROSITE-ProRule" id="PRU00047"/>
    </source>
</evidence>
<evidence type="ECO:0000313" key="4">
    <source>
        <dbReference type="EMBL" id="RDB21516.1"/>
    </source>
</evidence>
<feature type="compositionally biased region" description="Basic and acidic residues" evidence="2">
    <location>
        <begin position="182"/>
        <end position="202"/>
    </location>
</feature>
<dbReference type="InParanoid" id="A0A369JRU1"/>
<reference evidence="4" key="1">
    <citation type="submission" date="2018-04" db="EMBL/GenBank/DDBJ databases">
        <title>Whole genome sequencing of Hypsizygus marmoreus.</title>
        <authorList>
            <person name="Choi I.-G."/>
            <person name="Min B."/>
            <person name="Kim J.-G."/>
            <person name="Kim S."/>
            <person name="Oh Y.-L."/>
            <person name="Kong W.-S."/>
            <person name="Park H."/>
            <person name="Jeong J."/>
            <person name="Song E.-S."/>
        </authorList>
    </citation>
    <scope>NUCLEOTIDE SEQUENCE [LARGE SCALE GENOMIC DNA]</scope>
    <source>
        <strain evidence="4">51987-8</strain>
    </source>
</reference>
<dbReference type="InterPro" id="IPR001878">
    <property type="entry name" value="Znf_CCHC"/>
</dbReference>
<dbReference type="GO" id="GO:0008270">
    <property type="term" value="F:zinc ion binding"/>
    <property type="evidence" value="ECO:0007669"/>
    <property type="project" value="UniProtKB-KW"/>
</dbReference>
<dbReference type="AlphaFoldDB" id="A0A369JRU1"/>
<dbReference type="OrthoDB" id="2355984at2759"/>
<feature type="compositionally biased region" description="Basic residues" evidence="2">
    <location>
        <begin position="203"/>
        <end position="213"/>
    </location>
</feature>
<proteinExistence type="predicted"/>